<gene>
    <name evidence="3" type="ORF">Bravens_00802</name>
</gene>
<feature type="transmembrane region" description="Helical" evidence="2">
    <location>
        <begin position="62"/>
        <end position="88"/>
    </location>
</feature>
<keyword evidence="2" id="KW-0472">Membrane</keyword>
<evidence type="ECO:0008006" key="5">
    <source>
        <dbReference type="Google" id="ProtNLM"/>
    </source>
</evidence>
<feature type="transmembrane region" description="Helical" evidence="2">
    <location>
        <begin position="145"/>
        <end position="166"/>
    </location>
</feature>
<evidence type="ECO:0000313" key="3">
    <source>
        <dbReference type="EMBL" id="KXZ58930.1"/>
    </source>
</evidence>
<feature type="region of interest" description="Disordered" evidence="1">
    <location>
        <begin position="1"/>
        <end position="20"/>
    </location>
</feature>
<dbReference type="PANTHER" id="PTHR37814:SF1">
    <property type="entry name" value="MEMBRANE PROTEIN"/>
    <property type="match status" value="1"/>
</dbReference>
<feature type="transmembrane region" description="Helical" evidence="2">
    <location>
        <begin position="362"/>
        <end position="383"/>
    </location>
</feature>
<name>A0A150HBA0_9MICO</name>
<feature type="transmembrane region" description="Helical" evidence="2">
    <location>
        <begin position="335"/>
        <end position="356"/>
    </location>
</feature>
<proteinExistence type="predicted"/>
<keyword evidence="4" id="KW-1185">Reference proteome</keyword>
<sequence length="392" mass="41111">MAESAAGSHSAVGGGSGDKANAATVKAESKKVRWTNVGRFAGASVAYLIGSGFATGQETLQFFASFGIVGMLGGVISTLLFMTVGALIMRKGHELQLELSSEVFRYYVGRFLGTVLEWFAVLYSFSVAVIMVSGAGAVLNELTGLPNWIGVVGMGLLGLATVLAGLERLVDIIGTIGPVIIAFTVVVGTIIFVRDFGELGNQPIFGSLPEAAQSAQITGHFAWSAVLYVSFNMLLGMVFFSQLGKEATSTREAGIAGALGGLGLGIGVLMITLAILTNLTLALDKEVPTLALGQTIHPAVGVAFAVVVMLGIYSTATPLYWVVKNQVMGFIPRKWNVVVTVVICIALIACGFLPFSVLVDKIYGTVGYVGCALIIVIIVRTIYDSVRKRRAA</sequence>
<keyword evidence="2" id="KW-1133">Transmembrane helix</keyword>
<feature type="transmembrane region" description="Helical" evidence="2">
    <location>
        <begin position="115"/>
        <end position="139"/>
    </location>
</feature>
<keyword evidence="2" id="KW-0812">Transmembrane</keyword>
<feature type="transmembrane region" description="Helical" evidence="2">
    <location>
        <begin position="296"/>
        <end position="323"/>
    </location>
</feature>
<feature type="transmembrane region" description="Helical" evidence="2">
    <location>
        <begin position="253"/>
        <end position="276"/>
    </location>
</feature>
<reference evidence="3 4" key="1">
    <citation type="submission" date="2016-01" db="EMBL/GenBank/DDBJ databases">
        <title>Use of Whole Genome Sequencing to ascertain that Brevibacterium massiliense (Roux, Raoult 2009) is a later heterotypic synonym of Brevibacterium ravenspurgense (Mages 2008).</title>
        <authorList>
            <person name="Bernier A.-M."/>
            <person name="Burdz T."/>
            <person name="Huynh C."/>
            <person name="Pachecho A.L."/>
            <person name="Wiebe D."/>
            <person name="Bonner C."/>
            <person name="Bernard K."/>
        </authorList>
    </citation>
    <scope>NUCLEOTIDE SEQUENCE [LARGE SCALE GENOMIC DNA]</scope>
    <source>
        <strain evidence="3 4">CCUG56047</strain>
    </source>
</reference>
<dbReference type="AlphaFoldDB" id="A0A150HBA0"/>
<feature type="compositionally biased region" description="Low complexity" evidence="1">
    <location>
        <begin position="1"/>
        <end position="11"/>
    </location>
</feature>
<dbReference type="Proteomes" id="UP000243589">
    <property type="component" value="Unassembled WGS sequence"/>
</dbReference>
<dbReference type="PANTHER" id="PTHR37814">
    <property type="entry name" value="CONSERVED MEMBRANE PROTEIN"/>
    <property type="match status" value="1"/>
</dbReference>
<dbReference type="InterPro" id="IPR038728">
    <property type="entry name" value="YkvI-like"/>
</dbReference>
<feature type="transmembrane region" description="Helical" evidence="2">
    <location>
        <begin position="173"/>
        <end position="193"/>
    </location>
</feature>
<dbReference type="PATRIC" id="fig|479117.4.peg.804"/>
<protein>
    <recommendedName>
        <fullName evidence="5">Membrane protein YkvI</fullName>
    </recommendedName>
</protein>
<evidence type="ECO:0000256" key="1">
    <source>
        <dbReference type="SAM" id="MobiDB-lite"/>
    </source>
</evidence>
<dbReference type="RefSeq" id="WP_062020510.1">
    <property type="nucleotide sequence ID" value="NZ_LQQC01000008.1"/>
</dbReference>
<organism evidence="3 4">
    <name type="scientific">Brevibacterium ravenspurgense</name>
    <dbReference type="NCBI Taxonomy" id="479117"/>
    <lineage>
        <taxon>Bacteria</taxon>
        <taxon>Bacillati</taxon>
        <taxon>Actinomycetota</taxon>
        <taxon>Actinomycetes</taxon>
        <taxon>Micrococcales</taxon>
        <taxon>Brevibacteriaceae</taxon>
        <taxon>Brevibacterium</taxon>
    </lineage>
</organism>
<evidence type="ECO:0000313" key="4">
    <source>
        <dbReference type="Proteomes" id="UP000243589"/>
    </source>
</evidence>
<accession>A0A150HBA0</accession>
<feature type="transmembrane region" description="Helical" evidence="2">
    <location>
        <begin position="37"/>
        <end position="56"/>
    </location>
</feature>
<comment type="caution">
    <text evidence="3">The sequence shown here is derived from an EMBL/GenBank/DDBJ whole genome shotgun (WGS) entry which is preliminary data.</text>
</comment>
<dbReference type="EMBL" id="LQQC01000008">
    <property type="protein sequence ID" value="KXZ58930.1"/>
    <property type="molecule type" value="Genomic_DNA"/>
</dbReference>
<evidence type="ECO:0000256" key="2">
    <source>
        <dbReference type="SAM" id="Phobius"/>
    </source>
</evidence>
<feature type="transmembrane region" description="Helical" evidence="2">
    <location>
        <begin position="221"/>
        <end position="241"/>
    </location>
</feature>